<reference evidence="1" key="1">
    <citation type="journal article" date="2014" name="Front. Microbiol.">
        <title>High frequency of phylogenetically diverse reductive dehalogenase-homologous genes in deep subseafloor sedimentary metagenomes.</title>
        <authorList>
            <person name="Kawai M."/>
            <person name="Futagami T."/>
            <person name="Toyoda A."/>
            <person name="Takaki Y."/>
            <person name="Nishi S."/>
            <person name="Hori S."/>
            <person name="Arai W."/>
            <person name="Tsubouchi T."/>
            <person name="Morono Y."/>
            <person name="Uchiyama I."/>
            <person name="Ito T."/>
            <person name="Fujiyama A."/>
            <person name="Inagaki F."/>
            <person name="Takami H."/>
        </authorList>
    </citation>
    <scope>NUCLEOTIDE SEQUENCE</scope>
    <source>
        <strain evidence="1">Expedition CK06-06</strain>
    </source>
</reference>
<feature type="non-terminal residue" evidence="1">
    <location>
        <position position="150"/>
    </location>
</feature>
<organism evidence="1">
    <name type="scientific">marine sediment metagenome</name>
    <dbReference type="NCBI Taxonomy" id="412755"/>
    <lineage>
        <taxon>unclassified sequences</taxon>
        <taxon>metagenomes</taxon>
        <taxon>ecological metagenomes</taxon>
    </lineage>
</organism>
<evidence type="ECO:0000313" key="1">
    <source>
        <dbReference type="EMBL" id="GAG14128.1"/>
    </source>
</evidence>
<dbReference type="AlphaFoldDB" id="X0VNU2"/>
<name>X0VNU2_9ZZZZ</name>
<gene>
    <name evidence="1" type="ORF">S01H1_59360</name>
</gene>
<proteinExistence type="predicted"/>
<comment type="caution">
    <text evidence="1">The sequence shown here is derived from an EMBL/GenBank/DDBJ whole genome shotgun (WGS) entry which is preliminary data.</text>
</comment>
<dbReference type="EMBL" id="BARS01038821">
    <property type="protein sequence ID" value="GAG14128.1"/>
    <property type="molecule type" value="Genomic_DNA"/>
</dbReference>
<protein>
    <submittedName>
        <fullName evidence="1">Uncharacterized protein</fullName>
    </submittedName>
</protein>
<accession>X0VNU2</accession>
<sequence>MKIGFARLGLKIELEVANGSIRTLGTEIREGLLKDLISAGHEVYILSEVKKSEEDKMKMKKDWFTNTENWLNKLKYYPEEFPDVDFLILECGTTNTLYEGKYGNFIERSLALIQNYNDIIYYQHGHMPLPLNQLFRERSQEDLDKLSDKN</sequence>